<evidence type="ECO:0000256" key="1">
    <source>
        <dbReference type="SAM" id="Phobius"/>
    </source>
</evidence>
<accession>A0A0K2V8E8</accession>
<name>A0A0K2V8E8_LEPSM</name>
<organism evidence="2">
    <name type="scientific">Lepeophtheirus salmonis</name>
    <name type="common">Salmon louse</name>
    <name type="synonym">Caligus salmonis</name>
    <dbReference type="NCBI Taxonomy" id="72036"/>
    <lineage>
        <taxon>Eukaryota</taxon>
        <taxon>Metazoa</taxon>
        <taxon>Ecdysozoa</taxon>
        <taxon>Arthropoda</taxon>
        <taxon>Crustacea</taxon>
        <taxon>Multicrustacea</taxon>
        <taxon>Hexanauplia</taxon>
        <taxon>Copepoda</taxon>
        <taxon>Siphonostomatoida</taxon>
        <taxon>Caligidae</taxon>
        <taxon>Lepeophtheirus</taxon>
    </lineage>
</organism>
<keyword evidence="1" id="KW-0812">Transmembrane</keyword>
<keyword evidence="1" id="KW-1133">Transmembrane helix</keyword>
<sequence length="50" mass="5865">MIIHFFPSAKTCYPDKRFNFQYLVTIALQFLKLGVSNFAIIVNIPKSQDW</sequence>
<keyword evidence="1" id="KW-0472">Membrane</keyword>
<evidence type="ECO:0000313" key="2">
    <source>
        <dbReference type="EMBL" id="CDW46759.1"/>
    </source>
</evidence>
<reference evidence="2" key="1">
    <citation type="submission" date="2014-05" db="EMBL/GenBank/DDBJ databases">
        <authorList>
            <person name="Chronopoulou M."/>
        </authorList>
    </citation>
    <scope>NUCLEOTIDE SEQUENCE</scope>
    <source>
        <tissue evidence="2">Whole organism</tissue>
    </source>
</reference>
<dbReference type="AlphaFoldDB" id="A0A0K2V8E8"/>
<protein>
    <submittedName>
        <fullName evidence="2">Uncharacterized protein</fullName>
    </submittedName>
</protein>
<proteinExistence type="predicted"/>
<feature type="transmembrane region" description="Helical" evidence="1">
    <location>
        <begin position="20"/>
        <end position="44"/>
    </location>
</feature>
<dbReference type="EMBL" id="HACA01029398">
    <property type="protein sequence ID" value="CDW46759.1"/>
    <property type="molecule type" value="Transcribed_RNA"/>
</dbReference>